<evidence type="ECO:0000313" key="8">
    <source>
        <dbReference type="Proteomes" id="UP000562929"/>
    </source>
</evidence>
<evidence type="ECO:0000256" key="5">
    <source>
        <dbReference type="ARBA" id="ARBA00022946"/>
    </source>
</evidence>
<dbReference type="AlphaFoldDB" id="A0A8H4QC95"/>
<dbReference type="GO" id="GO:0005739">
    <property type="term" value="C:mitochondrion"/>
    <property type="evidence" value="ECO:0007669"/>
    <property type="project" value="UniProtKB-SubCell"/>
</dbReference>
<evidence type="ECO:0000256" key="3">
    <source>
        <dbReference type="ARBA" id="ARBA00010895"/>
    </source>
</evidence>
<dbReference type="GO" id="GO:0005634">
    <property type="term" value="C:nucleus"/>
    <property type="evidence" value="ECO:0007669"/>
    <property type="project" value="TreeGrafter"/>
</dbReference>
<gene>
    <name evidence="7" type="ORF">GQ602_000503</name>
</gene>
<organism evidence="7 8">
    <name type="scientific">Ophiocordyceps camponoti-floridani</name>
    <dbReference type="NCBI Taxonomy" id="2030778"/>
    <lineage>
        <taxon>Eukaryota</taxon>
        <taxon>Fungi</taxon>
        <taxon>Dikarya</taxon>
        <taxon>Ascomycota</taxon>
        <taxon>Pezizomycotina</taxon>
        <taxon>Sordariomycetes</taxon>
        <taxon>Hypocreomycetidae</taxon>
        <taxon>Hypocreales</taxon>
        <taxon>Ophiocordycipitaceae</taxon>
        <taxon>Ophiocordyceps</taxon>
    </lineage>
</organism>
<evidence type="ECO:0000256" key="2">
    <source>
        <dbReference type="ARBA" id="ARBA00004173"/>
    </source>
</evidence>
<comment type="subcellular location">
    <subcellularLocation>
        <location evidence="2">Mitochondrion</location>
    </subcellularLocation>
</comment>
<feature type="compositionally biased region" description="Basic and acidic residues" evidence="6">
    <location>
        <begin position="232"/>
        <end position="246"/>
    </location>
</feature>
<feature type="compositionally biased region" description="Basic and acidic residues" evidence="6">
    <location>
        <begin position="30"/>
        <end position="67"/>
    </location>
</feature>
<proteinExistence type="inferred from homology"/>
<sequence>MKKEASSRSSTAKSPAASSTTFKKRPQGTSREHDGSSKPGTGRDTDQTKSARPENTKKTFNKDERKSGGGAFRSAQNGTAPVFEKRKKEDWMIQKEALKAKFPEGWKPRKRLSPDALIGIRALHAQFPDIYTTEHLSNKFKVSAEAIRRILKSNFRPDDAQEAERRERWERRGLQIWEHKAALGIKPPRKWREEGVVRDASHHERVLRASRREKQLEEEEIRTYQKQYLERRAQEKAKGAEQEAASRRASSGT</sequence>
<comment type="function">
    <text evidence="1">Required for respiratory activity and maintenance and expression of the mitochondrial genome.</text>
</comment>
<feature type="region of interest" description="Disordered" evidence="6">
    <location>
        <begin position="1"/>
        <end position="87"/>
    </location>
</feature>
<feature type="region of interest" description="Disordered" evidence="6">
    <location>
        <begin position="232"/>
        <end position="253"/>
    </location>
</feature>
<dbReference type="InterPro" id="IPR010487">
    <property type="entry name" value="NGRN/Rrg9"/>
</dbReference>
<feature type="compositionally biased region" description="Basic and acidic residues" evidence="6">
    <location>
        <begin position="192"/>
        <end position="215"/>
    </location>
</feature>
<dbReference type="OrthoDB" id="5578174at2759"/>
<comment type="caution">
    <text evidence="7">The sequence shown here is derived from an EMBL/GenBank/DDBJ whole genome shotgun (WGS) entry which is preliminary data.</text>
</comment>
<keyword evidence="8" id="KW-1185">Reference proteome</keyword>
<dbReference type="EMBL" id="JAACLJ010000001">
    <property type="protein sequence ID" value="KAF4594890.1"/>
    <property type="molecule type" value="Genomic_DNA"/>
</dbReference>
<feature type="compositionally biased region" description="Low complexity" evidence="6">
    <location>
        <begin position="7"/>
        <end position="21"/>
    </location>
</feature>
<evidence type="ECO:0000313" key="7">
    <source>
        <dbReference type="EMBL" id="KAF4594890.1"/>
    </source>
</evidence>
<evidence type="ECO:0000256" key="1">
    <source>
        <dbReference type="ARBA" id="ARBA00003548"/>
    </source>
</evidence>
<dbReference type="PANTHER" id="PTHR13475">
    <property type="entry name" value="NEUGRIN"/>
    <property type="match status" value="1"/>
</dbReference>
<feature type="region of interest" description="Disordered" evidence="6">
    <location>
        <begin position="192"/>
        <end position="216"/>
    </location>
</feature>
<comment type="similarity">
    <text evidence="3">Belongs to the RRG9 family.</text>
</comment>
<protein>
    <recommendedName>
        <fullName evidence="4">Required for respiratory growth protein 9, mitochondrial</fullName>
    </recommendedName>
</protein>
<dbReference type="PANTHER" id="PTHR13475:SF3">
    <property type="entry name" value="NEUGRIN"/>
    <property type="match status" value="1"/>
</dbReference>
<evidence type="ECO:0000256" key="4">
    <source>
        <dbReference type="ARBA" id="ARBA00013566"/>
    </source>
</evidence>
<name>A0A8H4QC95_9HYPO</name>
<reference evidence="7 8" key="1">
    <citation type="journal article" date="2020" name="G3 (Bethesda)">
        <title>Genetic Underpinnings of Host Manipulation by Ophiocordyceps as Revealed by Comparative Transcriptomics.</title>
        <authorList>
            <person name="Will I."/>
            <person name="Das B."/>
            <person name="Trinh T."/>
            <person name="Brachmann A."/>
            <person name="Ohm R.A."/>
            <person name="de Bekker C."/>
        </authorList>
    </citation>
    <scope>NUCLEOTIDE SEQUENCE [LARGE SCALE GENOMIC DNA]</scope>
    <source>
        <strain evidence="7 8">EC05</strain>
    </source>
</reference>
<keyword evidence="5" id="KW-0809">Transit peptide</keyword>
<dbReference type="Proteomes" id="UP000562929">
    <property type="component" value="Unassembled WGS sequence"/>
</dbReference>
<dbReference type="Pfam" id="PF06413">
    <property type="entry name" value="Neugrin"/>
    <property type="match status" value="1"/>
</dbReference>
<evidence type="ECO:0000256" key="6">
    <source>
        <dbReference type="SAM" id="MobiDB-lite"/>
    </source>
</evidence>
<accession>A0A8H4QC95</accession>